<dbReference type="Proteomes" id="UP000887566">
    <property type="component" value="Unplaced"/>
</dbReference>
<reference evidence="3" key="1">
    <citation type="submission" date="2022-11" db="UniProtKB">
        <authorList>
            <consortium name="WormBaseParasite"/>
        </authorList>
    </citation>
    <scope>IDENTIFICATION</scope>
</reference>
<dbReference type="AlphaFoldDB" id="A0A914XMZ9"/>
<sequence length="152" mass="17114">MVHPNDWHHITSRKTRRQPPDKENSSTHKSSLVARRLGNCSAKNLHTVRERESVSAVVYNLSKACLKMASSQALRREGEKSVSDKMKMSSQSIFDPNLKCISGVQGVVTYTDSSSRRFGLAWSLSTGRLFISAYLLNKPEFKTLKEGDWIEA</sequence>
<name>A0A914XMZ9_9BILA</name>
<dbReference type="WBParaSite" id="PSAMB.scaffold892size39221.g9421.t1">
    <property type="protein sequence ID" value="PSAMB.scaffold892size39221.g9421.t1"/>
    <property type="gene ID" value="PSAMB.scaffold892size39221.g9421"/>
</dbReference>
<feature type="region of interest" description="Disordered" evidence="1">
    <location>
        <begin position="1"/>
        <end position="33"/>
    </location>
</feature>
<evidence type="ECO:0000256" key="1">
    <source>
        <dbReference type="SAM" id="MobiDB-lite"/>
    </source>
</evidence>
<proteinExistence type="predicted"/>
<organism evidence="2 3">
    <name type="scientific">Plectus sambesii</name>
    <dbReference type="NCBI Taxonomy" id="2011161"/>
    <lineage>
        <taxon>Eukaryota</taxon>
        <taxon>Metazoa</taxon>
        <taxon>Ecdysozoa</taxon>
        <taxon>Nematoda</taxon>
        <taxon>Chromadorea</taxon>
        <taxon>Plectida</taxon>
        <taxon>Plectina</taxon>
        <taxon>Plectoidea</taxon>
        <taxon>Plectidae</taxon>
        <taxon>Plectus</taxon>
    </lineage>
</organism>
<evidence type="ECO:0000313" key="3">
    <source>
        <dbReference type="WBParaSite" id="PSAMB.scaffold892size39221.g9421.t1"/>
    </source>
</evidence>
<protein>
    <submittedName>
        <fullName evidence="3">Uncharacterized protein</fullName>
    </submittedName>
</protein>
<evidence type="ECO:0000313" key="2">
    <source>
        <dbReference type="Proteomes" id="UP000887566"/>
    </source>
</evidence>
<accession>A0A914XMZ9</accession>
<keyword evidence="2" id="KW-1185">Reference proteome</keyword>